<feature type="compositionally biased region" description="Low complexity" evidence="1">
    <location>
        <begin position="117"/>
        <end position="141"/>
    </location>
</feature>
<evidence type="ECO:0000313" key="3">
    <source>
        <dbReference type="EMBL" id="RAL17296.1"/>
    </source>
</evidence>
<dbReference type="OrthoDB" id="4511176at2759"/>
<dbReference type="RefSeq" id="XP_025556450.1">
    <property type="nucleotide sequence ID" value="XM_025694375.1"/>
</dbReference>
<dbReference type="VEuPathDB" id="FungiDB:BO97DRAFT_401957"/>
<keyword evidence="2" id="KW-1133">Transmembrane helix</keyword>
<dbReference type="Proteomes" id="UP000248961">
    <property type="component" value="Unassembled WGS sequence"/>
</dbReference>
<feature type="compositionally biased region" description="Basic and acidic residues" evidence="1">
    <location>
        <begin position="451"/>
        <end position="473"/>
    </location>
</feature>
<feature type="compositionally biased region" description="Low complexity" evidence="1">
    <location>
        <begin position="393"/>
        <end position="403"/>
    </location>
</feature>
<feature type="region of interest" description="Disordered" evidence="1">
    <location>
        <begin position="450"/>
        <end position="565"/>
    </location>
</feature>
<accession>A0A395IB74</accession>
<evidence type="ECO:0000256" key="1">
    <source>
        <dbReference type="SAM" id="MobiDB-lite"/>
    </source>
</evidence>
<keyword evidence="2" id="KW-0472">Membrane</keyword>
<feature type="region of interest" description="Disordered" evidence="1">
    <location>
        <begin position="54"/>
        <end position="143"/>
    </location>
</feature>
<sequence length="607" mass="67580">MPITTSTTSSTLPPPSSPTKYHQSPDKQNNNNNNTPTLLRRKSTIHHLRHWLSQHLPTPSSSPTPTSPNTKLLSKSKSKPNLRTTKQPTYRLHAAAAAPPPIPKTKTKTTQHRPRPKSTTPSSFSTSISASSSSSSPTPSTENLNTEYAAYCRAFSSGLTAESYRYADCPQQHKHNTHSNVQIPTEAEALFTHTNFSPHAKAKPVSEPEKDADATQDPSRPIPNPNDHATVIITNPPASCHEQHPQHANGAENEKSETRPDSTGGTPPQGSKHRKPRTKPWRIGEVYRPEDIWMLNAGPDTQDRLDHDQEDRENHHDHDHENRPYYGRKEDWEIEDTGGDTTTNSEMDMGIGIEHLKKEDRTSTSKERNRNTTNNNNNNTKDTEPNLEGEEGTTTTTTTTTTTPGQHHATKTPEEPIIPTPNIQTQTQTQTQTQEILHWIRHRYSLDDDAGERQGFHHPEYRREHANVQKETDSDTASDTNTNATATNHHLRPRLSPPLRVLTPARYEQARRQATQKQQLLGANASARRDGETGGKGLRTKKQANNRKQHADMVGGEGGQTNLRGNLGLQPLQCVSPARQTERMSSPVGYAIAGGNMAFLLFFFFSV</sequence>
<evidence type="ECO:0000313" key="4">
    <source>
        <dbReference type="Proteomes" id="UP000248961"/>
    </source>
</evidence>
<feature type="region of interest" description="Disordered" evidence="1">
    <location>
        <begin position="296"/>
        <end position="431"/>
    </location>
</feature>
<evidence type="ECO:0000256" key="2">
    <source>
        <dbReference type="SAM" id="Phobius"/>
    </source>
</evidence>
<feature type="compositionally biased region" description="Low complexity" evidence="1">
    <location>
        <begin position="475"/>
        <end position="488"/>
    </location>
</feature>
<feature type="compositionally biased region" description="Basic and acidic residues" evidence="1">
    <location>
        <begin position="204"/>
        <end position="213"/>
    </location>
</feature>
<feature type="compositionally biased region" description="Low complexity" evidence="1">
    <location>
        <begin position="1"/>
        <end position="11"/>
    </location>
</feature>
<gene>
    <name evidence="3" type="ORF">BO97DRAFT_401957</name>
</gene>
<proteinExistence type="predicted"/>
<feature type="region of interest" description="Disordered" evidence="1">
    <location>
        <begin position="198"/>
        <end position="283"/>
    </location>
</feature>
<protein>
    <submittedName>
        <fullName evidence="3">Uncharacterized protein</fullName>
    </submittedName>
</protein>
<feature type="compositionally biased region" description="Basic and acidic residues" evidence="1">
    <location>
        <begin position="354"/>
        <end position="370"/>
    </location>
</feature>
<keyword evidence="4" id="KW-1185">Reference proteome</keyword>
<feature type="compositionally biased region" description="Basic residues" evidence="1">
    <location>
        <begin position="105"/>
        <end position="116"/>
    </location>
</feature>
<feature type="compositionally biased region" description="Basic and acidic residues" evidence="1">
    <location>
        <begin position="301"/>
        <end position="331"/>
    </location>
</feature>
<feature type="transmembrane region" description="Helical" evidence="2">
    <location>
        <begin position="588"/>
        <end position="605"/>
    </location>
</feature>
<feature type="compositionally biased region" description="Basic residues" evidence="1">
    <location>
        <begin position="538"/>
        <end position="548"/>
    </location>
</feature>
<dbReference type="GeneID" id="37198664"/>
<organism evidence="3 4">
    <name type="scientific">Aspergillus homomorphus (strain CBS 101889)</name>
    <dbReference type="NCBI Taxonomy" id="1450537"/>
    <lineage>
        <taxon>Eukaryota</taxon>
        <taxon>Fungi</taxon>
        <taxon>Dikarya</taxon>
        <taxon>Ascomycota</taxon>
        <taxon>Pezizomycotina</taxon>
        <taxon>Eurotiomycetes</taxon>
        <taxon>Eurotiomycetidae</taxon>
        <taxon>Eurotiales</taxon>
        <taxon>Aspergillaceae</taxon>
        <taxon>Aspergillus</taxon>
        <taxon>Aspergillus subgen. Circumdati</taxon>
    </lineage>
</organism>
<keyword evidence="2" id="KW-0812">Transmembrane</keyword>
<feature type="compositionally biased region" description="Low complexity" evidence="1">
    <location>
        <begin position="415"/>
        <end position="431"/>
    </location>
</feature>
<feature type="compositionally biased region" description="Basic residues" evidence="1">
    <location>
        <begin position="271"/>
        <end position="280"/>
    </location>
</feature>
<dbReference type="EMBL" id="KZ824267">
    <property type="protein sequence ID" value="RAL17296.1"/>
    <property type="molecule type" value="Genomic_DNA"/>
</dbReference>
<feature type="region of interest" description="Disordered" evidence="1">
    <location>
        <begin position="1"/>
        <end position="40"/>
    </location>
</feature>
<name>A0A395IB74_ASPHC</name>
<feature type="compositionally biased region" description="Low complexity" evidence="1">
    <location>
        <begin position="371"/>
        <end position="380"/>
    </location>
</feature>
<reference evidence="3 4" key="1">
    <citation type="submission" date="2018-02" db="EMBL/GenBank/DDBJ databases">
        <title>The genomes of Aspergillus section Nigri reveals drivers in fungal speciation.</title>
        <authorList>
            <consortium name="DOE Joint Genome Institute"/>
            <person name="Vesth T.C."/>
            <person name="Nybo J."/>
            <person name="Theobald S."/>
            <person name="Brandl J."/>
            <person name="Frisvad J.C."/>
            <person name="Nielsen K.F."/>
            <person name="Lyhne E.K."/>
            <person name="Kogle M.E."/>
            <person name="Kuo A."/>
            <person name="Riley R."/>
            <person name="Clum A."/>
            <person name="Nolan M."/>
            <person name="Lipzen A."/>
            <person name="Salamov A."/>
            <person name="Henrissat B."/>
            <person name="Wiebenga A."/>
            <person name="De vries R.P."/>
            <person name="Grigoriev I.V."/>
            <person name="Mortensen U.H."/>
            <person name="Andersen M.R."/>
            <person name="Baker S.E."/>
        </authorList>
    </citation>
    <scope>NUCLEOTIDE SEQUENCE [LARGE SCALE GENOMIC DNA]</scope>
    <source>
        <strain evidence="3 4">CBS 101889</strain>
    </source>
</reference>
<dbReference type="AlphaFoldDB" id="A0A395IB74"/>
<feature type="compositionally biased region" description="Polar residues" evidence="1">
    <location>
        <begin position="512"/>
        <end position="521"/>
    </location>
</feature>